<evidence type="ECO:0000256" key="1">
    <source>
        <dbReference type="SAM" id="MobiDB-lite"/>
    </source>
</evidence>
<keyword evidence="2" id="KW-0496">Mitochondrion</keyword>
<geneLocation type="mitochondrion" evidence="2"/>
<name>A0A1Y0B295_9LAMI</name>
<sequence length="40" mass="4573">MTKSTTPHDIRLKDKPESATKAKTEKKRSKEQSVSMEWGP</sequence>
<gene>
    <name evidence="2" type="ORF">AEK19_MT1364</name>
</gene>
<protein>
    <submittedName>
        <fullName evidence="2">Uncharacterized protein</fullName>
    </submittedName>
</protein>
<feature type="compositionally biased region" description="Basic and acidic residues" evidence="1">
    <location>
        <begin position="1"/>
        <end position="31"/>
    </location>
</feature>
<evidence type="ECO:0000313" key="2">
    <source>
        <dbReference type="EMBL" id="ART31562.1"/>
    </source>
</evidence>
<dbReference type="AlphaFoldDB" id="A0A1Y0B295"/>
<feature type="region of interest" description="Disordered" evidence="1">
    <location>
        <begin position="1"/>
        <end position="40"/>
    </location>
</feature>
<dbReference type="EMBL" id="KY774314">
    <property type="protein sequence ID" value="ART31562.1"/>
    <property type="molecule type" value="Genomic_DNA"/>
</dbReference>
<proteinExistence type="predicted"/>
<organism evidence="2">
    <name type="scientific">Utricularia reniformis</name>
    <dbReference type="NCBI Taxonomy" id="192314"/>
    <lineage>
        <taxon>Eukaryota</taxon>
        <taxon>Viridiplantae</taxon>
        <taxon>Streptophyta</taxon>
        <taxon>Embryophyta</taxon>
        <taxon>Tracheophyta</taxon>
        <taxon>Spermatophyta</taxon>
        <taxon>Magnoliopsida</taxon>
        <taxon>eudicotyledons</taxon>
        <taxon>Gunneridae</taxon>
        <taxon>Pentapetalae</taxon>
        <taxon>asterids</taxon>
        <taxon>lamiids</taxon>
        <taxon>Lamiales</taxon>
        <taxon>Lentibulariaceae</taxon>
        <taxon>Utricularia</taxon>
    </lineage>
</organism>
<reference evidence="2" key="1">
    <citation type="submission" date="2017-03" db="EMBL/GenBank/DDBJ databases">
        <title>The mitochondrial genome of the carnivorous plant Utricularia reniformis (Lentibulariaceae): structure, comparative analysis and evolutionary landmarks.</title>
        <authorList>
            <person name="Silva S.R."/>
            <person name="Alvarenga D.O."/>
            <person name="Michael T.P."/>
            <person name="Miranda V.F.O."/>
            <person name="Varani A.M."/>
        </authorList>
    </citation>
    <scope>NUCLEOTIDE SEQUENCE</scope>
</reference>
<accession>A0A1Y0B295</accession>